<dbReference type="RefSeq" id="WP_076324119.1">
    <property type="nucleotide sequence ID" value="NZ_JBCMXI010000001.1"/>
</dbReference>
<dbReference type="PANTHER" id="PTHR33744:SF15">
    <property type="entry name" value="CARBOHYDRATE DIACID REGULATOR"/>
    <property type="match status" value="1"/>
</dbReference>
<dbReference type="Pfam" id="PF13556">
    <property type="entry name" value="HTH_30"/>
    <property type="match status" value="1"/>
</dbReference>
<reference evidence="5 6" key="1">
    <citation type="submission" date="2016-11" db="EMBL/GenBank/DDBJ databases">
        <title>Paenibacillus species isolates.</title>
        <authorList>
            <person name="Beno S.M."/>
        </authorList>
    </citation>
    <scope>NUCLEOTIDE SEQUENCE [LARGE SCALE GENOMIC DNA]</scope>
    <source>
        <strain evidence="5 6">FSL F4-0100</strain>
    </source>
</reference>
<comment type="caution">
    <text evidence="5">The sequence shown here is derived from an EMBL/GenBank/DDBJ whole genome shotgun (WGS) entry which is preliminary data.</text>
</comment>
<feature type="domain" description="PucR C-terminal helix-turn-helix" evidence="3">
    <location>
        <begin position="319"/>
        <end position="373"/>
    </location>
</feature>
<dbReference type="Pfam" id="PF05651">
    <property type="entry name" value="Diacid_rec"/>
    <property type="match status" value="1"/>
</dbReference>
<dbReference type="PANTHER" id="PTHR33744">
    <property type="entry name" value="CARBOHYDRATE DIACID REGULATOR"/>
    <property type="match status" value="1"/>
</dbReference>
<dbReference type="InterPro" id="IPR041522">
    <property type="entry name" value="CdaR_GGDEF"/>
</dbReference>
<evidence type="ECO:0000313" key="5">
    <source>
        <dbReference type="EMBL" id="OME90623.1"/>
    </source>
</evidence>
<protein>
    <submittedName>
        <fullName evidence="5">Carbohydrate diacid regulator</fullName>
    </submittedName>
</protein>
<evidence type="ECO:0000259" key="4">
    <source>
        <dbReference type="Pfam" id="PF17853"/>
    </source>
</evidence>
<name>A0A1R1AXQ9_PAELA</name>
<dbReference type="InterPro" id="IPR051448">
    <property type="entry name" value="CdaR-like_regulators"/>
</dbReference>
<feature type="domain" description="Putative sugar diacid recognition" evidence="2">
    <location>
        <begin position="4"/>
        <end position="136"/>
    </location>
</feature>
<dbReference type="InterPro" id="IPR025736">
    <property type="entry name" value="PucR_C-HTH_dom"/>
</dbReference>
<dbReference type="Proteomes" id="UP000187074">
    <property type="component" value="Unassembled WGS sequence"/>
</dbReference>
<dbReference type="Pfam" id="PF17853">
    <property type="entry name" value="GGDEF_2"/>
    <property type="match status" value="1"/>
</dbReference>
<dbReference type="EMBL" id="MRTF01000007">
    <property type="protein sequence ID" value="OME90623.1"/>
    <property type="molecule type" value="Genomic_DNA"/>
</dbReference>
<evidence type="ECO:0000313" key="6">
    <source>
        <dbReference type="Proteomes" id="UP000187074"/>
    </source>
</evidence>
<evidence type="ECO:0000259" key="3">
    <source>
        <dbReference type="Pfam" id="PF13556"/>
    </source>
</evidence>
<organism evidence="5 6">
    <name type="scientific">Paenibacillus lautus</name>
    <name type="common">Bacillus lautus</name>
    <dbReference type="NCBI Taxonomy" id="1401"/>
    <lineage>
        <taxon>Bacteria</taxon>
        <taxon>Bacillati</taxon>
        <taxon>Bacillota</taxon>
        <taxon>Bacilli</taxon>
        <taxon>Bacillales</taxon>
        <taxon>Paenibacillaceae</taxon>
        <taxon>Paenibacillus</taxon>
    </lineage>
</organism>
<proteinExistence type="inferred from homology"/>
<sequence length="394" mass="45126">MSRLTKELAQEIVTRTMQVIHYNVNVMDERGRIIGSGDRSRLYQKHEGALIAIERKGRFEIDEESARKLQGVLPGTNLAIHFQGEVVGVIGITGDPNEVTKYGELVKMTAEMYLEQADLLEKAQWDKRMKEDFLQSIIHADGKDNAMLRLQAERIGFHPDKARVACIMELIGAQDANSLSTLKQVVEILEGRPAIDLIAIHNTRQIVLYKPHLHPREPNADICEGIRHIRRLLEEKRIAPLRIAVGKAYSGIDGLIASYRSAQDTMRAGQAIFPEQTVYYGEDMPNETVAANVTPSWVAEELQRLWRRFAQEDKSGELQQTLEAYYDENGEQQRIAERLSIHRNTLRYRLQRIHEATGKDPKHFRDLYTLMTARWLSALKERKPESDGVWKEHA</sequence>
<gene>
    <name evidence="5" type="ORF">BK123_19830</name>
</gene>
<dbReference type="Gene3D" id="1.10.10.2840">
    <property type="entry name" value="PucR C-terminal helix-turn-helix domain"/>
    <property type="match status" value="1"/>
</dbReference>
<dbReference type="InterPro" id="IPR008599">
    <property type="entry name" value="Diacid_rec"/>
</dbReference>
<dbReference type="STRING" id="1401.BK123_19830"/>
<comment type="similarity">
    <text evidence="1">Belongs to the CdaR family.</text>
</comment>
<accession>A0A1R1AXQ9</accession>
<dbReference type="OrthoDB" id="9792148at2"/>
<dbReference type="InterPro" id="IPR042070">
    <property type="entry name" value="PucR_C-HTH_sf"/>
</dbReference>
<evidence type="ECO:0000256" key="1">
    <source>
        <dbReference type="ARBA" id="ARBA00006754"/>
    </source>
</evidence>
<dbReference type="AlphaFoldDB" id="A0A1R1AXQ9"/>
<feature type="domain" description="CdaR GGDEF-like" evidence="4">
    <location>
        <begin position="144"/>
        <end position="268"/>
    </location>
</feature>
<evidence type="ECO:0000259" key="2">
    <source>
        <dbReference type="Pfam" id="PF05651"/>
    </source>
</evidence>